<organism evidence="1 2">
    <name type="scientific">Ovis ammon polii</name>
    <dbReference type="NCBI Taxonomy" id="230172"/>
    <lineage>
        <taxon>Eukaryota</taxon>
        <taxon>Metazoa</taxon>
        <taxon>Chordata</taxon>
        <taxon>Craniata</taxon>
        <taxon>Vertebrata</taxon>
        <taxon>Euteleostomi</taxon>
        <taxon>Mammalia</taxon>
        <taxon>Eutheria</taxon>
        <taxon>Laurasiatheria</taxon>
        <taxon>Artiodactyla</taxon>
        <taxon>Ruminantia</taxon>
        <taxon>Pecora</taxon>
        <taxon>Bovidae</taxon>
        <taxon>Caprinae</taxon>
        <taxon>Ovis</taxon>
    </lineage>
</organism>
<dbReference type="AlphaFoldDB" id="A0AAD4U7C1"/>
<sequence length="209" mass="23804">FTGLKPFNPQLHIYMNALQDWLEEYAGKQDKLNSYFHGADCDRKVRHESCKKTETNCDRQCRESNKVSQGHYSQDLQSTWAAHLSQSPTTTLLATPALLWDPLGFDWIEFQKKQNSQSQISDASNALGTTPAPVSAAVQMALWSTMPHQGVDMMWSKEHRLDNPNDLALPFYYNLLADGQDNLLKILIYFTVLNKPNSIADGYEEDSMR</sequence>
<proteinExistence type="predicted"/>
<dbReference type="Proteomes" id="UP001214576">
    <property type="component" value="Unassembled WGS sequence"/>
</dbReference>
<dbReference type="EMBL" id="JAKZEL010000010">
    <property type="protein sequence ID" value="KAI4539821.1"/>
    <property type="molecule type" value="Genomic_DNA"/>
</dbReference>
<protein>
    <submittedName>
        <fullName evidence="1">Uncharacterized protein</fullName>
    </submittedName>
</protein>
<evidence type="ECO:0000313" key="2">
    <source>
        <dbReference type="Proteomes" id="UP001214576"/>
    </source>
</evidence>
<evidence type="ECO:0000313" key="1">
    <source>
        <dbReference type="EMBL" id="KAI4539821.1"/>
    </source>
</evidence>
<comment type="caution">
    <text evidence="1">The sequence shown here is derived from an EMBL/GenBank/DDBJ whole genome shotgun (WGS) entry which is preliminary data.</text>
</comment>
<accession>A0AAD4U7C1</accession>
<keyword evidence="2" id="KW-1185">Reference proteome</keyword>
<gene>
    <name evidence="1" type="ORF">MG293_010216</name>
</gene>
<reference evidence="1" key="1">
    <citation type="submission" date="2022-03" db="EMBL/GenBank/DDBJ databases">
        <title>Genomic analyses of argali, domestic sheep and their hybrids provide insights into chromosomal evolution, heterosis and genetic basis of agronomic traits.</title>
        <authorList>
            <person name="Li M."/>
        </authorList>
    </citation>
    <scope>NUCLEOTIDE SEQUENCE</scope>
    <source>
        <strain evidence="1">CAU-MHL-2022a</strain>
        <tissue evidence="1">Skin</tissue>
    </source>
</reference>
<name>A0AAD4U7C1_OVIAM</name>
<feature type="non-terminal residue" evidence="1">
    <location>
        <position position="1"/>
    </location>
</feature>